<reference evidence="1" key="1">
    <citation type="submission" date="2022-08" db="EMBL/GenBank/DDBJ databases">
        <authorList>
            <person name="Kallberg Y."/>
            <person name="Tangrot J."/>
            <person name="Rosling A."/>
        </authorList>
    </citation>
    <scope>NUCLEOTIDE SEQUENCE</scope>
    <source>
        <strain evidence="1">Wild A</strain>
    </source>
</reference>
<dbReference type="EMBL" id="CAMKVN010008507">
    <property type="protein sequence ID" value="CAI2192584.1"/>
    <property type="molecule type" value="Genomic_DNA"/>
</dbReference>
<keyword evidence="2" id="KW-1185">Reference proteome</keyword>
<protein>
    <submittedName>
        <fullName evidence="1">12959_t:CDS:1</fullName>
    </submittedName>
</protein>
<gene>
    <name evidence="1" type="ORF">FWILDA_LOCUS15649</name>
</gene>
<accession>A0A9W4WXA7</accession>
<sequence>KPGTNIAFQKWLQIRTHGTEMEEILIMIRHSIMRNLFSFLLCTSLRLTIIYKGARNIRTNLISSSSLTLAQLANVLKLSRRSSKDSSDKYEEYEGSLGGDESNYEKEIDKFIVDYEIEFRNDFVVQILSEGELIIYVWIPLLRNAFLVKNEILAQEVVSTVFVSKLFECTYNGLKRSGTVEGFKTSSSCKDVRNTITSMSLINLKGTLHNIQSVEMGHGAFVSYTVTITC</sequence>
<evidence type="ECO:0000313" key="2">
    <source>
        <dbReference type="Proteomes" id="UP001153678"/>
    </source>
</evidence>
<evidence type="ECO:0000313" key="1">
    <source>
        <dbReference type="EMBL" id="CAI2192584.1"/>
    </source>
</evidence>
<feature type="non-terminal residue" evidence="1">
    <location>
        <position position="230"/>
    </location>
</feature>
<organism evidence="1 2">
    <name type="scientific">Funneliformis geosporum</name>
    <dbReference type="NCBI Taxonomy" id="1117311"/>
    <lineage>
        <taxon>Eukaryota</taxon>
        <taxon>Fungi</taxon>
        <taxon>Fungi incertae sedis</taxon>
        <taxon>Mucoromycota</taxon>
        <taxon>Glomeromycotina</taxon>
        <taxon>Glomeromycetes</taxon>
        <taxon>Glomerales</taxon>
        <taxon>Glomeraceae</taxon>
        <taxon>Funneliformis</taxon>
    </lineage>
</organism>
<comment type="caution">
    <text evidence="1">The sequence shown here is derived from an EMBL/GenBank/DDBJ whole genome shotgun (WGS) entry which is preliminary data.</text>
</comment>
<proteinExistence type="predicted"/>
<dbReference type="AlphaFoldDB" id="A0A9W4WXA7"/>
<name>A0A9W4WXA7_9GLOM</name>
<dbReference type="Proteomes" id="UP001153678">
    <property type="component" value="Unassembled WGS sequence"/>
</dbReference>